<evidence type="ECO:0000313" key="2">
    <source>
        <dbReference type="Proteomes" id="UP001497535"/>
    </source>
</evidence>
<gene>
    <name evidence="1" type="ORF">MENTE1834_LOCUS43512</name>
</gene>
<dbReference type="EMBL" id="CAVMJV010000122">
    <property type="protein sequence ID" value="CAK5106633.1"/>
    <property type="molecule type" value="Genomic_DNA"/>
</dbReference>
<comment type="caution">
    <text evidence="1">The sequence shown here is derived from an EMBL/GenBank/DDBJ whole genome shotgun (WGS) entry which is preliminary data.</text>
</comment>
<reference evidence="1" key="1">
    <citation type="submission" date="2023-11" db="EMBL/GenBank/DDBJ databases">
        <authorList>
            <person name="Poullet M."/>
        </authorList>
    </citation>
    <scope>NUCLEOTIDE SEQUENCE</scope>
    <source>
        <strain evidence="1">E1834</strain>
    </source>
</reference>
<dbReference type="Proteomes" id="UP001497535">
    <property type="component" value="Unassembled WGS sequence"/>
</dbReference>
<name>A0ACB1AXI2_MELEN</name>
<accession>A0ACB1AXI2</accession>
<sequence>MKLGNLIAHFLLYPMVPNLSRKALPSLSYTLQSPPHSPSPTNSLPANKWVTSSPFSLTNISPILNFFSYFLAFFQRKVLKR</sequence>
<evidence type="ECO:0000313" key="1">
    <source>
        <dbReference type="EMBL" id="CAK5106633.1"/>
    </source>
</evidence>
<protein>
    <submittedName>
        <fullName evidence="1">Uncharacterized protein</fullName>
    </submittedName>
</protein>
<organism evidence="1 2">
    <name type="scientific">Meloidogyne enterolobii</name>
    <name type="common">Root-knot nematode worm</name>
    <name type="synonym">Meloidogyne mayaguensis</name>
    <dbReference type="NCBI Taxonomy" id="390850"/>
    <lineage>
        <taxon>Eukaryota</taxon>
        <taxon>Metazoa</taxon>
        <taxon>Ecdysozoa</taxon>
        <taxon>Nematoda</taxon>
        <taxon>Chromadorea</taxon>
        <taxon>Rhabditida</taxon>
        <taxon>Tylenchina</taxon>
        <taxon>Tylenchomorpha</taxon>
        <taxon>Tylenchoidea</taxon>
        <taxon>Meloidogynidae</taxon>
        <taxon>Meloidogyninae</taxon>
        <taxon>Meloidogyne</taxon>
    </lineage>
</organism>
<keyword evidence="2" id="KW-1185">Reference proteome</keyword>
<proteinExistence type="predicted"/>